<dbReference type="Proteomes" id="UP000008631">
    <property type="component" value="Chromosome"/>
</dbReference>
<dbReference type="Pfam" id="PF20004">
    <property type="entry name" value="fvmX6"/>
    <property type="match status" value="1"/>
</dbReference>
<dbReference type="InterPro" id="IPR045485">
    <property type="entry name" value="fvmX6"/>
</dbReference>
<evidence type="ECO:0000259" key="1">
    <source>
        <dbReference type="Pfam" id="PF20004"/>
    </source>
</evidence>
<gene>
    <name evidence="2" type="ordered locus">Isop_0545</name>
</gene>
<proteinExistence type="predicted"/>
<dbReference type="AlphaFoldDB" id="E8R020"/>
<dbReference type="STRING" id="575540.Isop_0545"/>
<keyword evidence="3" id="KW-1185">Reference proteome</keyword>
<evidence type="ECO:0000313" key="2">
    <source>
        <dbReference type="EMBL" id="ADV61138.1"/>
    </source>
</evidence>
<reference key="1">
    <citation type="submission" date="2010-11" db="EMBL/GenBank/DDBJ databases">
        <title>The complete sequence of chromosome of Isophaera pallida ATCC 43644.</title>
        <authorList>
            <consortium name="US DOE Joint Genome Institute (JGI-PGF)"/>
            <person name="Lucas S."/>
            <person name="Copeland A."/>
            <person name="Lapidus A."/>
            <person name="Bruce D."/>
            <person name="Goodwin L."/>
            <person name="Pitluck S."/>
            <person name="Kyrpides N."/>
            <person name="Mavromatis K."/>
            <person name="Pagani I."/>
            <person name="Ivanova N."/>
            <person name="Saunders E."/>
            <person name="Brettin T."/>
            <person name="Detter J.C."/>
            <person name="Han C."/>
            <person name="Tapia R."/>
            <person name="Land M."/>
            <person name="Hauser L."/>
            <person name="Markowitz V."/>
            <person name="Cheng J.-F."/>
            <person name="Hugenholtz P."/>
            <person name="Woyke T."/>
            <person name="Wu D."/>
            <person name="Eisen J.A."/>
        </authorList>
    </citation>
    <scope>NUCLEOTIDE SEQUENCE</scope>
    <source>
        <strain>ATCC 43644</strain>
    </source>
</reference>
<dbReference type="KEGG" id="ipa:Isop_0545"/>
<dbReference type="HOGENOM" id="CLU_709359_0_0_0"/>
<dbReference type="InParanoid" id="E8R020"/>
<feature type="domain" description="FtsH ternary system" evidence="1">
    <location>
        <begin position="13"/>
        <end position="360"/>
    </location>
</feature>
<sequence>MSASPESPCVRVVSVVEQRLVLVARALVGVGQVHRVLGLLDQEIAPPRCFGTDAVELVKQTLSQGLVALLARAAWQQRPVWNPNTGKSRMSRGWELPSLPVLRFSEATFEFLVHLSYHEPRPPGTNRHPWRFGNELPVRPLPLGDQLVFWLAFKTFPNQARIRDWAGQPLILAQPLTRWVIPQAFDRPPDDDTPIPLPDFHAALAQPDFSALLELLRDEAIRNGVQAEWVKHRSIRRHEVETLATRQRETLDGFLDALDQANRRDLGLYLLPIARQVLPVADSPRWWGRELDFSGLRLADRAALYEQLLVLPHALQRLGHWNAQARRVGYLDDDYTASQFWKARWEEEQGDSLVATAANLLRELDFGAVGLSTTPPRSNPAESAGRSTL</sequence>
<dbReference type="eggNOG" id="ENOG50334KD">
    <property type="taxonomic scope" value="Bacteria"/>
</dbReference>
<accession>E8R020</accession>
<reference evidence="2 3" key="2">
    <citation type="journal article" date="2011" name="Stand. Genomic Sci.">
        <title>Complete genome sequence of Isosphaera pallida type strain (IS1B).</title>
        <authorList>
            <consortium name="US DOE Joint Genome Institute (JGI-PGF)"/>
            <person name="Goker M."/>
            <person name="Cleland D."/>
            <person name="Saunders E."/>
            <person name="Lapidus A."/>
            <person name="Nolan M."/>
            <person name="Lucas S."/>
            <person name="Hammon N."/>
            <person name="Deshpande S."/>
            <person name="Cheng J.F."/>
            <person name="Tapia R."/>
            <person name="Han C."/>
            <person name="Goodwin L."/>
            <person name="Pitluck S."/>
            <person name="Liolios K."/>
            <person name="Pagani I."/>
            <person name="Ivanova N."/>
            <person name="Mavromatis K."/>
            <person name="Pati A."/>
            <person name="Chen A."/>
            <person name="Palaniappan K."/>
            <person name="Land M."/>
            <person name="Hauser L."/>
            <person name="Chang Y.J."/>
            <person name="Jeffries C.D."/>
            <person name="Detter J.C."/>
            <person name="Beck B."/>
            <person name="Woyke T."/>
            <person name="Bristow J."/>
            <person name="Eisen J.A."/>
            <person name="Markowitz V."/>
            <person name="Hugenholtz P."/>
            <person name="Kyrpides N.C."/>
            <person name="Klenk H.P."/>
        </authorList>
    </citation>
    <scope>NUCLEOTIDE SEQUENCE [LARGE SCALE GENOMIC DNA]</scope>
    <source>
        <strain evidence="3">ATCC 43644 / DSM 9630 / IS1B</strain>
    </source>
</reference>
<name>E8R020_ISOPI</name>
<dbReference type="EMBL" id="CP002353">
    <property type="protein sequence ID" value="ADV61138.1"/>
    <property type="molecule type" value="Genomic_DNA"/>
</dbReference>
<organism evidence="2 3">
    <name type="scientific">Isosphaera pallida (strain ATCC 43644 / DSM 9630 / IS1B)</name>
    <dbReference type="NCBI Taxonomy" id="575540"/>
    <lineage>
        <taxon>Bacteria</taxon>
        <taxon>Pseudomonadati</taxon>
        <taxon>Planctomycetota</taxon>
        <taxon>Planctomycetia</taxon>
        <taxon>Isosphaerales</taxon>
        <taxon>Isosphaeraceae</taxon>
        <taxon>Isosphaera</taxon>
    </lineage>
</organism>
<dbReference type="RefSeq" id="WP_013563427.1">
    <property type="nucleotide sequence ID" value="NC_014962.1"/>
</dbReference>
<evidence type="ECO:0000313" key="3">
    <source>
        <dbReference type="Proteomes" id="UP000008631"/>
    </source>
</evidence>
<dbReference type="OrthoDB" id="263180at2"/>
<protein>
    <recommendedName>
        <fullName evidence="1">FtsH ternary system domain-containing protein</fullName>
    </recommendedName>
</protein>